<gene>
    <name evidence="1" type="ORF">EGI31_19820</name>
</gene>
<organism evidence="1 2">
    <name type="scientific">Lacihabitans soyangensis</name>
    <dbReference type="NCBI Taxonomy" id="869394"/>
    <lineage>
        <taxon>Bacteria</taxon>
        <taxon>Pseudomonadati</taxon>
        <taxon>Bacteroidota</taxon>
        <taxon>Cytophagia</taxon>
        <taxon>Cytophagales</taxon>
        <taxon>Leadbetterellaceae</taxon>
        <taxon>Lacihabitans</taxon>
    </lineage>
</organism>
<dbReference type="Proteomes" id="UP001204144">
    <property type="component" value="Unassembled WGS sequence"/>
</dbReference>
<name>A0AAE3KUQ5_9BACT</name>
<dbReference type="EMBL" id="RJUF01000180">
    <property type="protein sequence ID" value="MCP9765189.1"/>
    <property type="molecule type" value="Genomic_DNA"/>
</dbReference>
<accession>A0AAE3KUQ5</accession>
<evidence type="ECO:0000313" key="1">
    <source>
        <dbReference type="EMBL" id="MCP9765189.1"/>
    </source>
</evidence>
<proteinExistence type="predicted"/>
<dbReference type="AlphaFoldDB" id="A0AAE3KUQ5"/>
<evidence type="ECO:0000313" key="2">
    <source>
        <dbReference type="Proteomes" id="UP001204144"/>
    </source>
</evidence>
<sequence length="66" mass="7840">MNYKFSSFFFKLTTNGPKYHNIFKLKLLDAGGEGFIQLLIFIYLPKALQNHYFLERTHVNRPKKTT</sequence>
<reference evidence="1 2" key="1">
    <citation type="submission" date="2018-11" db="EMBL/GenBank/DDBJ databases">
        <title>Novel bacteria species description.</title>
        <authorList>
            <person name="Han J.-H."/>
        </authorList>
    </citation>
    <scope>NUCLEOTIDE SEQUENCE [LARGE SCALE GENOMIC DNA]</scope>
    <source>
        <strain evidence="1 2">KCTC23259</strain>
    </source>
</reference>
<keyword evidence="2" id="KW-1185">Reference proteome</keyword>
<protein>
    <submittedName>
        <fullName evidence="1">Uncharacterized protein</fullName>
    </submittedName>
</protein>
<comment type="caution">
    <text evidence="1">The sequence shown here is derived from an EMBL/GenBank/DDBJ whole genome shotgun (WGS) entry which is preliminary data.</text>
</comment>